<comment type="caution">
    <text evidence="2">The sequence shown here is derived from an EMBL/GenBank/DDBJ whole genome shotgun (WGS) entry which is preliminary data.</text>
</comment>
<reference evidence="2" key="1">
    <citation type="submission" date="2021-03" db="EMBL/GenBank/DDBJ databases">
        <title>Draft genome sequence of rust myrtle Austropuccinia psidii MF-1, a brazilian biotype.</title>
        <authorList>
            <person name="Quecine M.C."/>
            <person name="Pachon D.M.R."/>
            <person name="Bonatelli M.L."/>
            <person name="Correr F.H."/>
            <person name="Franceschini L.M."/>
            <person name="Leite T.F."/>
            <person name="Margarido G.R.A."/>
            <person name="Almeida C.A."/>
            <person name="Ferrarezi J.A."/>
            <person name="Labate C.A."/>
        </authorList>
    </citation>
    <scope>NUCLEOTIDE SEQUENCE</scope>
    <source>
        <strain evidence="2">MF-1</strain>
    </source>
</reference>
<dbReference type="EMBL" id="AVOT02059951">
    <property type="protein sequence ID" value="MBW0553520.1"/>
    <property type="molecule type" value="Genomic_DNA"/>
</dbReference>
<dbReference type="Proteomes" id="UP000765509">
    <property type="component" value="Unassembled WGS sequence"/>
</dbReference>
<feature type="region of interest" description="Disordered" evidence="1">
    <location>
        <begin position="1"/>
        <end position="72"/>
    </location>
</feature>
<feature type="compositionally biased region" description="Polar residues" evidence="1">
    <location>
        <begin position="55"/>
        <end position="72"/>
    </location>
</feature>
<evidence type="ECO:0000313" key="2">
    <source>
        <dbReference type="EMBL" id="MBW0553520.1"/>
    </source>
</evidence>
<gene>
    <name evidence="2" type="ORF">O181_093235</name>
</gene>
<name>A0A9Q3P9W5_9BASI</name>
<keyword evidence="3" id="KW-1185">Reference proteome</keyword>
<feature type="compositionally biased region" description="Polar residues" evidence="1">
    <location>
        <begin position="34"/>
        <end position="43"/>
    </location>
</feature>
<evidence type="ECO:0000313" key="3">
    <source>
        <dbReference type="Proteomes" id="UP000765509"/>
    </source>
</evidence>
<dbReference type="AlphaFoldDB" id="A0A9Q3P9W5"/>
<feature type="compositionally biased region" description="Basic and acidic residues" evidence="1">
    <location>
        <begin position="16"/>
        <end position="33"/>
    </location>
</feature>
<proteinExistence type="predicted"/>
<protein>
    <submittedName>
        <fullName evidence="2">Uncharacterized protein</fullName>
    </submittedName>
</protein>
<accession>A0A9Q3P9W5</accession>
<sequence>MKLFRDSEEQMPQKLQDTDKNLSKNQGKRRESESYTPGASLNEPSLPRHVRMEESSISPTPGPRSNSTPATE</sequence>
<organism evidence="2 3">
    <name type="scientific">Austropuccinia psidii MF-1</name>
    <dbReference type="NCBI Taxonomy" id="1389203"/>
    <lineage>
        <taxon>Eukaryota</taxon>
        <taxon>Fungi</taxon>
        <taxon>Dikarya</taxon>
        <taxon>Basidiomycota</taxon>
        <taxon>Pucciniomycotina</taxon>
        <taxon>Pucciniomycetes</taxon>
        <taxon>Pucciniales</taxon>
        <taxon>Sphaerophragmiaceae</taxon>
        <taxon>Austropuccinia</taxon>
    </lineage>
</organism>
<evidence type="ECO:0000256" key="1">
    <source>
        <dbReference type="SAM" id="MobiDB-lite"/>
    </source>
</evidence>